<keyword evidence="1" id="KW-0547">Nucleotide-binding</keyword>
<gene>
    <name evidence="1" type="ORF">K8N75_10115</name>
</gene>
<keyword evidence="2" id="KW-1185">Reference proteome</keyword>
<dbReference type="Proteomes" id="UP000825933">
    <property type="component" value="Unassembled WGS sequence"/>
</dbReference>
<dbReference type="AlphaFoldDB" id="A0A8T5UQX9"/>
<comment type="caution">
    <text evidence="1">The sequence shown here is derived from an EMBL/GenBank/DDBJ whole genome shotgun (WGS) entry which is preliminary data.</text>
</comment>
<reference evidence="2" key="1">
    <citation type="journal article" date="2022" name="Microbiol. Resour. Announc.">
        <title>Draft Genome Sequence of a Methanogenic Archaeon from West Spitsbergen Permafrost.</title>
        <authorList>
            <person name="Trubitsyn V."/>
            <person name="Rivkina E."/>
            <person name="Shcherbakova V."/>
        </authorList>
    </citation>
    <scope>NUCLEOTIDE SEQUENCE [LARGE SCALE GENOMIC DNA]</scope>
    <source>
        <strain evidence="2">VT</strain>
    </source>
</reference>
<dbReference type="EMBL" id="JAIOUQ010000012">
    <property type="protein sequence ID" value="MBZ2166392.1"/>
    <property type="molecule type" value="Genomic_DNA"/>
</dbReference>
<dbReference type="GO" id="GO:0005524">
    <property type="term" value="F:ATP binding"/>
    <property type="evidence" value="ECO:0007669"/>
    <property type="project" value="UniProtKB-KW"/>
</dbReference>
<organism evidence="1 2">
    <name type="scientific">Methanobacterium spitsbergense</name>
    <dbReference type="NCBI Taxonomy" id="2874285"/>
    <lineage>
        <taxon>Archaea</taxon>
        <taxon>Methanobacteriati</taxon>
        <taxon>Methanobacteriota</taxon>
        <taxon>Methanomada group</taxon>
        <taxon>Methanobacteria</taxon>
        <taxon>Methanobacteriales</taxon>
        <taxon>Methanobacteriaceae</taxon>
        <taxon>Methanobacterium</taxon>
    </lineage>
</organism>
<protein>
    <submittedName>
        <fullName evidence="1">ATP-binding protein</fullName>
    </submittedName>
</protein>
<dbReference type="InterPro" id="IPR036890">
    <property type="entry name" value="HATPase_C_sf"/>
</dbReference>
<evidence type="ECO:0000313" key="2">
    <source>
        <dbReference type="Proteomes" id="UP000825933"/>
    </source>
</evidence>
<sequence>MEMLLNIEETSKIYISVEKEEAQYLFSIKDNGIGIDSKP</sequence>
<evidence type="ECO:0000313" key="1">
    <source>
        <dbReference type="EMBL" id="MBZ2166392.1"/>
    </source>
</evidence>
<name>A0A8T5UQX9_9EURY</name>
<keyword evidence="1" id="KW-0067">ATP-binding</keyword>
<accession>A0A8T5UQX9</accession>
<dbReference type="RefSeq" id="WP_223791943.1">
    <property type="nucleotide sequence ID" value="NZ_JAIOUQ010000012.1"/>
</dbReference>
<proteinExistence type="predicted"/>
<dbReference type="SUPFAM" id="SSF55874">
    <property type="entry name" value="ATPase domain of HSP90 chaperone/DNA topoisomerase II/histidine kinase"/>
    <property type="match status" value="1"/>
</dbReference>